<dbReference type="InterPro" id="IPR050493">
    <property type="entry name" value="FAD-dep_Monooxygenase_BioMet"/>
</dbReference>
<evidence type="ECO:0000256" key="5">
    <source>
        <dbReference type="ARBA" id="ARBA00023033"/>
    </source>
</evidence>
<dbReference type="GO" id="GO:0004497">
    <property type="term" value="F:monooxygenase activity"/>
    <property type="evidence" value="ECO:0007669"/>
    <property type="project" value="UniProtKB-KW"/>
</dbReference>
<dbReference type="GO" id="GO:0071949">
    <property type="term" value="F:FAD binding"/>
    <property type="evidence" value="ECO:0007669"/>
    <property type="project" value="InterPro"/>
</dbReference>
<organism evidence="7 8">
    <name type="scientific">Extremus antarcticus</name>
    <dbReference type="NCBI Taxonomy" id="702011"/>
    <lineage>
        <taxon>Eukaryota</taxon>
        <taxon>Fungi</taxon>
        <taxon>Dikarya</taxon>
        <taxon>Ascomycota</taxon>
        <taxon>Pezizomycotina</taxon>
        <taxon>Dothideomycetes</taxon>
        <taxon>Dothideomycetidae</taxon>
        <taxon>Mycosphaerellales</taxon>
        <taxon>Extremaceae</taxon>
        <taxon>Extremus</taxon>
    </lineage>
</organism>
<keyword evidence="3" id="KW-0274">FAD</keyword>
<dbReference type="Gene3D" id="3.50.50.60">
    <property type="entry name" value="FAD/NAD(P)-binding domain"/>
    <property type="match status" value="1"/>
</dbReference>
<dbReference type="InterPro" id="IPR002938">
    <property type="entry name" value="FAD-bd"/>
</dbReference>
<evidence type="ECO:0000256" key="1">
    <source>
        <dbReference type="ARBA" id="ARBA00007992"/>
    </source>
</evidence>
<dbReference type="PANTHER" id="PTHR13789:SF215">
    <property type="entry name" value="FAD-BINDING DOMAIN-CONTAINING PROTEIN-RELATED"/>
    <property type="match status" value="1"/>
</dbReference>
<evidence type="ECO:0000313" key="8">
    <source>
        <dbReference type="Proteomes" id="UP001271007"/>
    </source>
</evidence>
<dbReference type="EMBL" id="JAWDJX010000013">
    <property type="protein sequence ID" value="KAK3054076.1"/>
    <property type="molecule type" value="Genomic_DNA"/>
</dbReference>
<evidence type="ECO:0000256" key="3">
    <source>
        <dbReference type="ARBA" id="ARBA00022827"/>
    </source>
</evidence>
<keyword evidence="2" id="KW-0285">Flavoprotein</keyword>
<dbReference type="AlphaFoldDB" id="A0AAJ0DNX5"/>
<keyword evidence="8" id="KW-1185">Reference proteome</keyword>
<gene>
    <name evidence="7" type="ORF">LTR09_004854</name>
</gene>
<protein>
    <recommendedName>
        <fullName evidence="6">FAD-binding domain-containing protein</fullName>
    </recommendedName>
</protein>
<dbReference type="PANTHER" id="PTHR13789">
    <property type="entry name" value="MONOOXYGENASE"/>
    <property type="match status" value="1"/>
</dbReference>
<dbReference type="PRINTS" id="PR00420">
    <property type="entry name" value="RNGMNOXGNASE"/>
</dbReference>
<keyword evidence="4" id="KW-0560">Oxidoreductase</keyword>
<name>A0AAJ0DNX5_9PEZI</name>
<dbReference type="SUPFAM" id="SSF51905">
    <property type="entry name" value="FAD/NAD(P)-binding domain"/>
    <property type="match status" value="1"/>
</dbReference>
<evidence type="ECO:0000256" key="2">
    <source>
        <dbReference type="ARBA" id="ARBA00022630"/>
    </source>
</evidence>
<dbReference type="Pfam" id="PF01494">
    <property type="entry name" value="FAD_binding_3"/>
    <property type="match status" value="1"/>
</dbReference>
<sequence length="159" mass="17694">MNFAGIHPDDEDAAHSEVKHAQDLQDLKLYKLLYRPPLSRWTKGRACLIGDAAHPMLPHQGQGGGMSIEDAGALGVLLSDVQSRDAVPARLELFQSMRYSRASAVQIFSNYGQDQAHKMEEEARPFCSGKVPTSQAEFHQWLFSYDVLQDARDHLASSI</sequence>
<evidence type="ECO:0000313" key="7">
    <source>
        <dbReference type="EMBL" id="KAK3054076.1"/>
    </source>
</evidence>
<dbReference type="InterPro" id="IPR036188">
    <property type="entry name" value="FAD/NAD-bd_sf"/>
</dbReference>
<comment type="similarity">
    <text evidence="1">Belongs to the paxM FAD-dependent monooxygenase family.</text>
</comment>
<dbReference type="Proteomes" id="UP001271007">
    <property type="component" value="Unassembled WGS sequence"/>
</dbReference>
<accession>A0AAJ0DNX5</accession>
<evidence type="ECO:0000259" key="6">
    <source>
        <dbReference type="Pfam" id="PF01494"/>
    </source>
</evidence>
<evidence type="ECO:0000256" key="4">
    <source>
        <dbReference type="ARBA" id="ARBA00023002"/>
    </source>
</evidence>
<reference evidence="7" key="1">
    <citation type="submission" date="2023-04" db="EMBL/GenBank/DDBJ databases">
        <title>Black Yeasts Isolated from many extreme environments.</title>
        <authorList>
            <person name="Coleine C."/>
            <person name="Stajich J.E."/>
            <person name="Selbmann L."/>
        </authorList>
    </citation>
    <scope>NUCLEOTIDE SEQUENCE</scope>
    <source>
        <strain evidence="7">CCFEE 5312</strain>
    </source>
</reference>
<comment type="caution">
    <text evidence="7">The sequence shown here is derived from an EMBL/GenBank/DDBJ whole genome shotgun (WGS) entry which is preliminary data.</text>
</comment>
<feature type="domain" description="FAD-binding" evidence="6">
    <location>
        <begin position="39"/>
        <end position="105"/>
    </location>
</feature>
<proteinExistence type="inferred from homology"/>
<keyword evidence="5" id="KW-0503">Monooxygenase</keyword>